<reference evidence="2" key="1">
    <citation type="submission" date="2021-02" db="EMBL/GenBank/DDBJ databases">
        <authorList>
            <person name="Dougan E. K."/>
            <person name="Rhodes N."/>
            <person name="Thang M."/>
            <person name="Chan C."/>
        </authorList>
    </citation>
    <scope>NUCLEOTIDE SEQUENCE</scope>
</reference>
<name>A0A812Y426_9DINO</name>
<organism evidence="2 3">
    <name type="scientific">Symbiodinium necroappetens</name>
    <dbReference type="NCBI Taxonomy" id="1628268"/>
    <lineage>
        <taxon>Eukaryota</taxon>
        <taxon>Sar</taxon>
        <taxon>Alveolata</taxon>
        <taxon>Dinophyceae</taxon>
        <taxon>Suessiales</taxon>
        <taxon>Symbiodiniaceae</taxon>
        <taxon>Symbiodinium</taxon>
    </lineage>
</organism>
<dbReference type="EMBL" id="CAJNJA010041057">
    <property type="protein sequence ID" value="CAE7771536.1"/>
    <property type="molecule type" value="Genomic_DNA"/>
</dbReference>
<proteinExistence type="predicted"/>
<keyword evidence="3" id="KW-1185">Reference proteome</keyword>
<evidence type="ECO:0000313" key="3">
    <source>
        <dbReference type="Proteomes" id="UP000601435"/>
    </source>
</evidence>
<comment type="caution">
    <text evidence="2">The sequence shown here is derived from an EMBL/GenBank/DDBJ whole genome shotgun (WGS) entry which is preliminary data.</text>
</comment>
<feature type="compositionally biased region" description="Acidic residues" evidence="1">
    <location>
        <begin position="530"/>
        <end position="540"/>
    </location>
</feature>
<protein>
    <submittedName>
        <fullName evidence="2">Uncharacterized protein</fullName>
    </submittedName>
</protein>
<dbReference type="OrthoDB" id="414723at2759"/>
<dbReference type="Proteomes" id="UP000601435">
    <property type="component" value="Unassembled WGS sequence"/>
</dbReference>
<feature type="compositionally biased region" description="Basic and acidic residues" evidence="1">
    <location>
        <begin position="541"/>
        <end position="556"/>
    </location>
</feature>
<feature type="compositionally biased region" description="Basic residues" evidence="1">
    <location>
        <begin position="515"/>
        <end position="524"/>
    </location>
</feature>
<dbReference type="AlphaFoldDB" id="A0A812Y426"/>
<sequence>MITHGLKFLGMTPAEFSSRNLGNKKGGKGVVHLFLFKKMLLEYLNTWLVSHGFGEEQRAMLSQLLTPESYRKCCGAAGMKVDTQWMGLKAGSTRLLIQFVKNAVYSQSMDQYLKQAIKNTMDPKDVIQAVQTLKDALDELQACFQKESGPQAPGKKNEIEKAESQVMDKSFTVPLAELVTPEQEKLDVDGQLSQWQEYLEEVFGQWVSFILNDSSSTTLAESMKEMAIVQASQQKDGQKVLIYDCKTAGEASSHPNTRQPPFKPKDLTKWVCVLDGGKFRNEGQIQSAFLDLEGKLFSKESQKFIVLTTQKSLGDRKERVKGFVNQSENLHVMCTGGPLEIENKPRLYLPDATTHGTLLGYFKAPSFLDGECWRVDPVSKRKMLGTNGKILTGGAAADPLPKPKFEDGLEPMSWHFTGKQVWEEILHAMEAQVVIAATCLDHLLPCVCLEMRVPIVVSCWTEEHRQALKTKIMKCLWGMFLDETSPHHQPALCKLLNLKNSKRKVPPPGLPKAAAPKKARASKTAKKDGDDDMGDPDETESVEKNLPDPNKPDPKVKAAPKQSGRKAGNSSTGSDEAKAKLLEKLMGAAG</sequence>
<feature type="region of interest" description="Disordered" evidence="1">
    <location>
        <begin position="503"/>
        <end position="590"/>
    </location>
</feature>
<gene>
    <name evidence="2" type="ORF">SNEC2469_LOCUS22543</name>
</gene>
<evidence type="ECO:0000256" key="1">
    <source>
        <dbReference type="SAM" id="MobiDB-lite"/>
    </source>
</evidence>
<evidence type="ECO:0000313" key="2">
    <source>
        <dbReference type="EMBL" id="CAE7771536.1"/>
    </source>
</evidence>
<accession>A0A812Y426</accession>